<dbReference type="AlphaFoldDB" id="A0A512MCN8"/>
<dbReference type="PANTHER" id="PTHR46211">
    <property type="entry name" value="GLYCEROPHOSPHORYL DIESTER PHOSPHODIESTERASE"/>
    <property type="match status" value="1"/>
</dbReference>
<dbReference type="GO" id="GO:0006629">
    <property type="term" value="P:lipid metabolic process"/>
    <property type="evidence" value="ECO:0007669"/>
    <property type="project" value="InterPro"/>
</dbReference>
<dbReference type="RefSeq" id="WP_146851734.1">
    <property type="nucleotide sequence ID" value="NZ_BKAG01000025.1"/>
</dbReference>
<dbReference type="Proteomes" id="UP000321577">
    <property type="component" value="Unassembled WGS sequence"/>
</dbReference>
<protein>
    <submittedName>
        <fullName evidence="3">Glycerophosphoryl diester phosphodiesterase</fullName>
    </submittedName>
</protein>
<organism evidence="3 4">
    <name type="scientific">Brevifollis gellanilyticus</name>
    <dbReference type="NCBI Taxonomy" id="748831"/>
    <lineage>
        <taxon>Bacteria</taxon>
        <taxon>Pseudomonadati</taxon>
        <taxon>Verrucomicrobiota</taxon>
        <taxon>Verrucomicrobiia</taxon>
        <taxon>Verrucomicrobiales</taxon>
        <taxon>Verrucomicrobiaceae</taxon>
    </lineage>
</organism>
<evidence type="ECO:0000313" key="4">
    <source>
        <dbReference type="Proteomes" id="UP000321577"/>
    </source>
</evidence>
<name>A0A512MCN8_9BACT</name>
<dbReference type="InterPro" id="IPR030395">
    <property type="entry name" value="GP_PDE_dom"/>
</dbReference>
<evidence type="ECO:0000313" key="3">
    <source>
        <dbReference type="EMBL" id="GEP44121.1"/>
    </source>
</evidence>
<dbReference type="EMBL" id="BKAG01000025">
    <property type="protein sequence ID" value="GEP44121.1"/>
    <property type="molecule type" value="Genomic_DNA"/>
</dbReference>
<reference evidence="3 4" key="1">
    <citation type="submission" date="2019-07" db="EMBL/GenBank/DDBJ databases">
        <title>Whole genome shotgun sequence of Brevifollis gellanilyticus NBRC 108608.</title>
        <authorList>
            <person name="Hosoyama A."/>
            <person name="Uohara A."/>
            <person name="Ohji S."/>
            <person name="Ichikawa N."/>
        </authorList>
    </citation>
    <scope>NUCLEOTIDE SEQUENCE [LARGE SCALE GENOMIC DNA]</scope>
    <source>
        <strain evidence="3 4">NBRC 108608</strain>
    </source>
</reference>
<dbReference type="Gene3D" id="3.20.20.190">
    <property type="entry name" value="Phosphatidylinositol (PI) phosphodiesterase"/>
    <property type="match status" value="1"/>
</dbReference>
<feature type="domain" description="GP-PDE" evidence="2">
    <location>
        <begin position="21"/>
        <end position="262"/>
    </location>
</feature>
<dbReference type="PROSITE" id="PS51704">
    <property type="entry name" value="GP_PDE"/>
    <property type="match status" value="1"/>
</dbReference>
<dbReference type="GO" id="GO:0008081">
    <property type="term" value="F:phosphoric diester hydrolase activity"/>
    <property type="evidence" value="ECO:0007669"/>
    <property type="project" value="InterPro"/>
</dbReference>
<keyword evidence="4" id="KW-1185">Reference proteome</keyword>
<dbReference type="OrthoDB" id="384721at2"/>
<sequence>MKKTLLHLGLAALAMSQASAVEIIAHRGFSEIAPENTVAAFKLGWEKADACELDLYLTGDNQIVAIHDADTKRTTGVASKVKEATLEALQKLDAGSWKSAAYKGERIPTLAESLASLPKGKQRFFLEIKDSARIVPELAKQLGTWKSIANQLCIIAFDRKVCQECKKAMPWIPVYRLSSEQTKDKKPIDLTQLIADTKADGLDGLDLGLKFNWTPAMVEQIRAAGLKIYVWTVNKPADIKRLAALKIDGITTDDPVMVRETLK</sequence>
<dbReference type="PANTHER" id="PTHR46211:SF1">
    <property type="entry name" value="GLYCEROPHOSPHODIESTER PHOSPHODIESTERASE, CYTOPLASMIC"/>
    <property type="match status" value="1"/>
</dbReference>
<evidence type="ECO:0000256" key="1">
    <source>
        <dbReference type="SAM" id="SignalP"/>
    </source>
</evidence>
<gene>
    <name evidence="3" type="primary">ugpQ</name>
    <name evidence="3" type="ORF">BGE01nite_34120</name>
</gene>
<evidence type="ECO:0000259" key="2">
    <source>
        <dbReference type="PROSITE" id="PS51704"/>
    </source>
</evidence>
<dbReference type="InterPro" id="IPR017946">
    <property type="entry name" value="PLC-like_Pdiesterase_TIM-brl"/>
</dbReference>
<keyword evidence="1" id="KW-0732">Signal</keyword>
<feature type="signal peptide" evidence="1">
    <location>
        <begin position="1"/>
        <end position="20"/>
    </location>
</feature>
<dbReference type="Pfam" id="PF03009">
    <property type="entry name" value="GDPD"/>
    <property type="match status" value="1"/>
</dbReference>
<proteinExistence type="predicted"/>
<dbReference type="SUPFAM" id="SSF51695">
    <property type="entry name" value="PLC-like phosphodiesterases"/>
    <property type="match status" value="1"/>
</dbReference>
<comment type="caution">
    <text evidence="3">The sequence shown here is derived from an EMBL/GenBank/DDBJ whole genome shotgun (WGS) entry which is preliminary data.</text>
</comment>
<accession>A0A512MCN8</accession>
<feature type="chain" id="PRO_5022200368" evidence="1">
    <location>
        <begin position="21"/>
        <end position="263"/>
    </location>
</feature>